<evidence type="ECO:0000313" key="2">
    <source>
        <dbReference type="Proteomes" id="UP000184499"/>
    </source>
</evidence>
<proteinExistence type="predicted"/>
<dbReference type="EMBL" id="KV878685">
    <property type="protein sequence ID" value="OJJ70990.1"/>
    <property type="molecule type" value="Genomic_DNA"/>
</dbReference>
<evidence type="ECO:0000313" key="1">
    <source>
        <dbReference type="EMBL" id="OJJ70990.1"/>
    </source>
</evidence>
<sequence>MVLKRPTSCHIPQLFCTAAVRYIGFQGLIKGPPYTSGTGISFERRNLRVVILVAVAYAFGTDIEYGILIKAHNPSSIVASRTRLNPPSLSLTMFLTRP</sequence>
<dbReference type="RefSeq" id="XP_067478238.1">
    <property type="nucleotide sequence ID" value="XM_067625080.1"/>
</dbReference>
<protein>
    <submittedName>
        <fullName evidence="1">Uncharacterized protein</fullName>
    </submittedName>
</protein>
<organism evidence="1 2">
    <name type="scientific">Aspergillus brasiliensis (strain CBS 101740 / IMI 381727 / IBT 21946)</name>
    <dbReference type="NCBI Taxonomy" id="767769"/>
    <lineage>
        <taxon>Eukaryota</taxon>
        <taxon>Fungi</taxon>
        <taxon>Dikarya</taxon>
        <taxon>Ascomycota</taxon>
        <taxon>Pezizomycotina</taxon>
        <taxon>Eurotiomycetes</taxon>
        <taxon>Eurotiomycetidae</taxon>
        <taxon>Eurotiales</taxon>
        <taxon>Aspergillaceae</taxon>
        <taxon>Aspergillus</taxon>
        <taxon>Aspergillus subgen. Circumdati</taxon>
    </lineage>
</organism>
<gene>
    <name evidence="1" type="ORF">ASPBRDRAFT_43890</name>
</gene>
<dbReference type="VEuPathDB" id="FungiDB:ASPBRDRAFT_43890"/>
<accession>A0A1L9UH73</accession>
<dbReference type="AlphaFoldDB" id="A0A1L9UH73"/>
<name>A0A1L9UH73_ASPBC</name>
<dbReference type="GeneID" id="93577568"/>
<keyword evidence="2" id="KW-1185">Reference proteome</keyword>
<reference evidence="2" key="1">
    <citation type="journal article" date="2017" name="Genome Biol.">
        <title>Comparative genomics reveals high biological diversity and specific adaptations in the industrially and medically important fungal genus Aspergillus.</title>
        <authorList>
            <person name="de Vries R.P."/>
            <person name="Riley R."/>
            <person name="Wiebenga A."/>
            <person name="Aguilar-Osorio G."/>
            <person name="Amillis S."/>
            <person name="Uchima C.A."/>
            <person name="Anderluh G."/>
            <person name="Asadollahi M."/>
            <person name="Askin M."/>
            <person name="Barry K."/>
            <person name="Battaglia E."/>
            <person name="Bayram O."/>
            <person name="Benocci T."/>
            <person name="Braus-Stromeyer S.A."/>
            <person name="Caldana C."/>
            <person name="Canovas D."/>
            <person name="Cerqueira G.C."/>
            <person name="Chen F."/>
            <person name="Chen W."/>
            <person name="Choi C."/>
            <person name="Clum A."/>
            <person name="Dos Santos R.A."/>
            <person name="Damasio A.R."/>
            <person name="Diallinas G."/>
            <person name="Emri T."/>
            <person name="Fekete E."/>
            <person name="Flipphi M."/>
            <person name="Freyberg S."/>
            <person name="Gallo A."/>
            <person name="Gournas C."/>
            <person name="Habgood R."/>
            <person name="Hainaut M."/>
            <person name="Harispe M.L."/>
            <person name="Henrissat B."/>
            <person name="Hilden K.S."/>
            <person name="Hope R."/>
            <person name="Hossain A."/>
            <person name="Karabika E."/>
            <person name="Karaffa L."/>
            <person name="Karanyi Z."/>
            <person name="Krasevec N."/>
            <person name="Kuo A."/>
            <person name="Kusch H."/>
            <person name="LaButti K."/>
            <person name="Lagendijk E.L."/>
            <person name="Lapidus A."/>
            <person name="Levasseur A."/>
            <person name="Lindquist E."/>
            <person name="Lipzen A."/>
            <person name="Logrieco A.F."/>
            <person name="MacCabe A."/>
            <person name="Maekelae M.R."/>
            <person name="Malavazi I."/>
            <person name="Melin P."/>
            <person name="Meyer V."/>
            <person name="Mielnichuk N."/>
            <person name="Miskei M."/>
            <person name="Molnar A.P."/>
            <person name="Mule G."/>
            <person name="Ngan C.Y."/>
            <person name="Orejas M."/>
            <person name="Orosz E."/>
            <person name="Ouedraogo J.P."/>
            <person name="Overkamp K.M."/>
            <person name="Park H.-S."/>
            <person name="Perrone G."/>
            <person name="Piumi F."/>
            <person name="Punt P.J."/>
            <person name="Ram A.F."/>
            <person name="Ramon A."/>
            <person name="Rauscher S."/>
            <person name="Record E."/>
            <person name="Riano-Pachon D.M."/>
            <person name="Robert V."/>
            <person name="Roehrig J."/>
            <person name="Ruller R."/>
            <person name="Salamov A."/>
            <person name="Salih N.S."/>
            <person name="Samson R.A."/>
            <person name="Sandor E."/>
            <person name="Sanguinetti M."/>
            <person name="Schuetze T."/>
            <person name="Sepcic K."/>
            <person name="Shelest E."/>
            <person name="Sherlock G."/>
            <person name="Sophianopoulou V."/>
            <person name="Squina F.M."/>
            <person name="Sun H."/>
            <person name="Susca A."/>
            <person name="Todd R.B."/>
            <person name="Tsang A."/>
            <person name="Unkles S.E."/>
            <person name="van de Wiele N."/>
            <person name="van Rossen-Uffink D."/>
            <person name="Oliveira J.V."/>
            <person name="Vesth T.C."/>
            <person name="Visser J."/>
            <person name="Yu J.-H."/>
            <person name="Zhou M."/>
            <person name="Andersen M.R."/>
            <person name="Archer D.B."/>
            <person name="Baker S.E."/>
            <person name="Benoit I."/>
            <person name="Brakhage A.A."/>
            <person name="Braus G.H."/>
            <person name="Fischer R."/>
            <person name="Frisvad J.C."/>
            <person name="Goldman G.H."/>
            <person name="Houbraken J."/>
            <person name="Oakley B."/>
            <person name="Pocsi I."/>
            <person name="Scazzocchio C."/>
            <person name="Seiboth B."/>
            <person name="vanKuyk P.A."/>
            <person name="Wortman J."/>
            <person name="Dyer P.S."/>
            <person name="Grigoriev I.V."/>
        </authorList>
    </citation>
    <scope>NUCLEOTIDE SEQUENCE [LARGE SCALE GENOMIC DNA]</scope>
    <source>
        <strain evidence="2">CBS 101740 / IMI 381727 / IBT 21946</strain>
    </source>
</reference>
<dbReference type="Proteomes" id="UP000184499">
    <property type="component" value="Unassembled WGS sequence"/>
</dbReference>